<feature type="region of interest" description="Disordered" evidence="1">
    <location>
        <begin position="33"/>
        <end position="62"/>
    </location>
</feature>
<evidence type="ECO:0000256" key="1">
    <source>
        <dbReference type="SAM" id="MobiDB-lite"/>
    </source>
</evidence>
<sequence length="62" mass="6811">MIKLRKVQLKESLDKTSLDNSKMNKILGGLLDRDKVPTSTLPPLTERPVSTSVTMAPGILHP</sequence>
<protein>
    <submittedName>
        <fullName evidence="2">Uncharacterized protein</fullName>
    </submittedName>
</protein>
<feature type="compositionally biased region" description="Polar residues" evidence="1">
    <location>
        <begin position="37"/>
        <end position="54"/>
    </location>
</feature>
<comment type="caution">
    <text evidence="2">The sequence shown here is derived from an EMBL/GenBank/DDBJ whole genome shotgun (WGS) entry which is preliminary data.</text>
</comment>
<dbReference type="Proteomes" id="UP000820977">
    <property type="component" value="Unassembled WGS sequence"/>
</dbReference>
<gene>
    <name evidence="2" type="ORF">HPS54_12555</name>
</gene>
<evidence type="ECO:0000313" key="2">
    <source>
        <dbReference type="EMBL" id="NPE26325.1"/>
    </source>
</evidence>
<reference evidence="2 3" key="1">
    <citation type="submission" date="2020-05" db="EMBL/GenBank/DDBJ databases">
        <title>Distinct polysaccharide utilization as determinants for interspecies competition between intestinal Prevotella spp.</title>
        <authorList>
            <person name="Galvez E.J.C."/>
            <person name="Iljazovic A."/>
            <person name="Strowig T."/>
        </authorList>
    </citation>
    <scope>NUCLEOTIDE SEQUENCE [LARGE SCALE GENOMIC DNA]</scope>
    <source>
        <strain evidence="2 3">PCHR</strain>
    </source>
</reference>
<dbReference type="EMBL" id="JABKKJ010000047">
    <property type="protein sequence ID" value="NPE26325.1"/>
    <property type="molecule type" value="Genomic_DNA"/>
</dbReference>
<name>A0ABX2B7T8_9BACT</name>
<dbReference type="RefSeq" id="WP_172345749.1">
    <property type="nucleotide sequence ID" value="NZ_CATJFF010000116.1"/>
</dbReference>
<keyword evidence="3" id="KW-1185">Reference proteome</keyword>
<accession>A0ABX2B7T8</accession>
<organism evidence="2 3">
    <name type="scientific">Xylanibacter caecicola</name>
    <dbReference type="NCBI Taxonomy" id="2736294"/>
    <lineage>
        <taxon>Bacteria</taxon>
        <taxon>Pseudomonadati</taxon>
        <taxon>Bacteroidota</taxon>
        <taxon>Bacteroidia</taxon>
        <taxon>Bacteroidales</taxon>
        <taxon>Prevotellaceae</taxon>
        <taxon>Xylanibacter</taxon>
    </lineage>
</organism>
<evidence type="ECO:0000313" key="3">
    <source>
        <dbReference type="Proteomes" id="UP000820977"/>
    </source>
</evidence>
<proteinExistence type="predicted"/>